<proteinExistence type="predicted"/>
<feature type="compositionally biased region" description="Gly residues" evidence="1">
    <location>
        <begin position="81"/>
        <end position="107"/>
    </location>
</feature>
<protein>
    <recommendedName>
        <fullName evidence="5">DUF4142 domain-containing protein</fullName>
    </recommendedName>
</protein>
<dbReference type="AlphaFoldDB" id="A0AAJ0FS88"/>
<keyword evidence="4" id="KW-1185">Reference proteome</keyword>
<dbReference type="Proteomes" id="UP001251528">
    <property type="component" value="Unassembled WGS sequence"/>
</dbReference>
<feature type="region of interest" description="Disordered" evidence="1">
    <location>
        <begin position="81"/>
        <end position="110"/>
    </location>
</feature>
<dbReference type="EMBL" id="JASWJB010000596">
    <property type="protein sequence ID" value="KAK2589634.1"/>
    <property type="molecule type" value="Genomic_DNA"/>
</dbReference>
<evidence type="ECO:0008006" key="5">
    <source>
        <dbReference type="Google" id="ProtNLM"/>
    </source>
</evidence>
<evidence type="ECO:0000256" key="1">
    <source>
        <dbReference type="SAM" id="MobiDB-lite"/>
    </source>
</evidence>
<keyword evidence="2" id="KW-0732">Signal</keyword>
<feature type="chain" id="PRO_5042595587" description="DUF4142 domain-containing protein" evidence="2">
    <location>
        <begin position="22"/>
        <end position="253"/>
    </location>
</feature>
<evidence type="ECO:0000313" key="3">
    <source>
        <dbReference type="EMBL" id="KAK2589634.1"/>
    </source>
</evidence>
<name>A0AAJ0FS88_9HYPO</name>
<evidence type="ECO:0000256" key="2">
    <source>
        <dbReference type="SAM" id="SignalP"/>
    </source>
</evidence>
<feature type="non-terminal residue" evidence="3">
    <location>
        <position position="253"/>
    </location>
</feature>
<accession>A0AAJ0FS88</accession>
<gene>
    <name evidence="3" type="ORF">QQS21_012690</name>
</gene>
<feature type="signal peptide" evidence="2">
    <location>
        <begin position="1"/>
        <end position="21"/>
    </location>
</feature>
<evidence type="ECO:0000313" key="4">
    <source>
        <dbReference type="Proteomes" id="UP001251528"/>
    </source>
</evidence>
<reference evidence="3" key="1">
    <citation type="submission" date="2023-06" db="EMBL/GenBank/DDBJ databases">
        <title>Conoideocrella luteorostrata (Hypocreales: Clavicipitaceae), a potential biocontrol fungus for elongate hemlock scale in United States Christmas tree production areas.</title>
        <authorList>
            <person name="Barrett H."/>
            <person name="Lovett B."/>
            <person name="Macias A.M."/>
            <person name="Stajich J.E."/>
            <person name="Kasson M.T."/>
        </authorList>
    </citation>
    <scope>NUCLEOTIDE SEQUENCE</scope>
    <source>
        <strain evidence="3">ARSEF 14590</strain>
    </source>
</reference>
<comment type="caution">
    <text evidence="3">The sequence shown here is derived from an EMBL/GenBank/DDBJ whole genome shotgun (WGS) entry which is preliminary data.</text>
</comment>
<organism evidence="3 4">
    <name type="scientific">Conoideocrella luteorostrata</name>
    <dbReference type="NCBI Taxonomy" id="1105319"/>
    <lineage>
        <taxon>Eukaryota</taxon>
        <taxon>Fungi</taxon>
        <taxon>Dikarya</taxon>
        <taxon>Ascomycota</taxon>
        <taxon>Pezizomycotina</taxon>
        <taxon>Sordariomycetes</taxon>
        <taxon>Hypocreomycetidae</taxon>
        <taxon>Hypocreales</taxon>
        <taxon>Clavicipitaceae</taxon>
        <taxon>Conoideocrella</taxon>
    </lineage>
</organism>
<sequence length="253" mass="24814">MLPHKVLLMVVAALAGHEVAALPLGLDGLVGAAVPGFGAGLTNAAQRGAGARQGAAARQGAGAKQGAAAAGGGAKKAAGGAAAGGATAGGGKKAAGGGAGGAAGGGRQPSAQAIDNAAASWQADTGIVSQFLSTAENLSGKQLQQAASKALDAENDELNHKAVLDKMFLNGRQNNRDATVAQADQVLDKQGTFQFVVDGLQTLTNRGARMSANQVSAMIQSINNDRCPQVLPNIDRYLAAAGNAGQSGNTLQA</sequence>